<proteinExistence type="predicted"/>
<dbReference type="GO" id="GO:0005634">
    <property type="term" value="C:nucleus"/>
    <property type="evidence" value="ECO:0007669"/>
    <property type="project" value="InterPro"/>
</dbReference>
<dbReference type="Pfam" id="PF20925">
    <property type="entry name" value="Htt_bridge"/>
    <property type="match status" value="1"/>
</dbReference>
<name>A0A9D4EX79_DREPO</name>
<reference evidence="1" key="1">
    <citation type="journal article" date="2019" name="bioRxiv">
        <title>The Genome of the Zebra Mussel, Dreissena polymorpha: A Resource for Invasive Species Research.</title>
        <authorList>
            <person name="McCartney M.A."/>
            <person name="Auch B."/>
            <person name="Kono T."/>
            <person name="Mallez S."/>
            <person name="Zhang Y."/>
            <person name="Obille A."/>
            <person name="Becker A."/>
            <person name="Abrahante J.E."/>
            <person name="Garbe J."/>
            <person name="Badalamenti J.P."/>
            <person name="Herman A."/>
            <person name="Mangelson H."/>
            <person name="Liachko I."/>
            <person name="Sullivan S."/>
            <person name="Sone E.D."/>
            <person name="Koren S."/>
            <person name="Silverstein K.A.T."/>
            <person name="Beckman K.B."/>
            <person name="Gohl D.M."/>
        </authorList>
    </citation>
    <scope>NUCLEOTIDE SEQUENCE</scope>
    <source>
        <strain evidence="1">Duluth1</strain>
        <tissue evidence="1">Whole animal</tissue>
    </source>
</reference>
<evidence type="ECO:0000313" key="2">
    <source>
        <dbReference type="Proteomes" id="UP000828390"/>
    </source>
</evidence>
<dbReference type="PANTHER" id="PTHR10170:SF10">
    <property type="entry name" value="HUNTINGTIN"/>
    <property type="match status" value="1"/>
</dbReference>
<dbReference type="InterPro" id="IPR048412">
    <property type="entry name" value="Htt_bridge"/>
</dbReference>
<organism evidence="1 2">
    <name type="scientific">Dreissena polymorpha</name>
    <name type="common">Zebra mussel</name>
    <name type="synonym">Mytilus polymorpha</name>
    <dbReference type="NCBI Taxonomy" id="45954"/>
    <lineage>
        <taxon>Eukaryota</taxon>
        <taxon>Metazoa</taxon>
        <taxon>Spiralia</taxon>
        <taxon>Lophotrochozoa</taxon>
        <taxon>Mollusca</taxon>
        <taxon>Bivalvia</taxon>
        <taxon>Autobranchia</taxon>
        <taxon>Heteroconchia</taxon>
        <taxon>Euheterodonta</taxon>
        <taxon>Imparidentia</taxon>
        <taxon>Neoheterodontei</taxon>
        <taxon>Myida</taxon>
        <taxon>Dreissenoidea</taxon>
        <taxon>Dreissenidae</taxon>
        <taxon>Dreissena</taxon>
    </lineage>
</organism>
<dbReference type="InterPro" id="IPR028426">
    <property type="entry name" value="Huntingtin_fam"/>
</dbReference>
<dbReference type="InterPro" id="IPR000091">
    <property type="entry name" value="Huntingtin"/>
</dbReference>
<dbReference type="EMBL" id="JAIWYP010000008">
    <property type="protein sequence ID" value="KAH3787334.1"/>
    <property type="molecule type" value="Genomic_DNA"/>
</dbReference>
<dbReference type="AlphaFoldDB" id="A0A9D4EX79"/>
<evidence type="ECO:0008006" key="3">
    <source>
        <dbReference type="Google" id="ProtNLM"/>
    </source>
</evidence>
<reference evidence="1" key="2">
    <citation type="submission" date="2020-11" db="EMBL/GenBank/DDBJ databases">
        <authorList>
            <person name="McCartney M.A."/>
            <person name="Auch B."/>
            <person name="Kono T."/>
            <person name="Mallez S."/>
            <person name="Becker A."/>
            <person name="Gohl D.M."/>
            <person name="Silverstein K.A.T."/>
            <person name="Koren S."/>
            <person name="Bechman K.B."/>
            <person name="Herman A."/>
            <person name="Abrahante J.E."/>
            <person name="Garbe J."/>
        </authorList>
    </citation>
    <scope>NUCLEOTIDE SEQUENCE</scope>
    <source>
        <strain evidence="1">Duluth1</strain>
        <tissue evidence="1">Whole animal</tissue>
    </source>
</reference>
<dbReference type="PANTHER" id="PTHR10170">
    <property type="entry name" value="HUNTINGTON DISEASE PROTEIN"/>
    <property type="match status" value="1"/>
</dbReference>
<dbReference type="Pfam" id="PF12372">
    <property type="entry name" value="Htt_N-HEAT"/>
    <property type="match status" value="1"/>
</dbReference>
<protein>
    <recommendedName>
        <fullName evidence="3">Huntingtin</fullName>
    </recommendedName>
</protein>
<dbReference type="PRINTS" id="PR00375">
    <property type="entry name" value="HUNTINGTIN"/>
</dbReference>
<comment type="caution">
    <text evidence="1">The sequence shown here is derived from an EMBL/GenBank/DDBJ whole genome shotgun (WGS) entry which is preliminary data.</text>
</comment>
<dbReference type="InterPro" id="IPR024613">
    <property type="entry name" value="Huntingtin_N_HEAT_rpt-2"/>
</dbReference>
<dbReference type="Proteomes" id="UP000828390">
    <property type="component" value="Unassembled WGS sequence"/>
</dbReference>
<dbReference type="GO" id="GO:0005737">
    <property type="term" value="C:cytoplasm"/>
    <property type="evidence" value="ECO:0007669"/>
    <property type="project" value="InterPro"/>
</dbReference>
<sequence>LLKALFGTNLCSQWEDNQLLSSPLGRPHGHGGAHEGLYQCTFTHPYSQFTQSLAAATIKAVSPDYEDTTGMLMWLKKCVERKVPAILKPSSKADKTAIAAYIRLFEPLVIKALKQYTVTSSLPLQQQVLDLLAQLVQLRVNYCLLDSDQVFIGFVLKQFEFIEEGQIRKSDTLIPNVFNFLVLLSYEKFHSKPVITMPKIIQLCDGIMASGLDPTTHAIPALQPIVHDLFLLRGASKSDISKELETQREVIVSMLLRLINFHQAVDMFVIVLQQCHREHEERWKRLSRQVTDALLPALAKQQIDLPNQMALDAVHRLFESVAPIVFRPVDILLKALLMKPVNITSQSSLELWMCLVLAVLRVLMAQTKEEVVLSRIHELSLQLHVLKVTDTGLSDRDRTLVAALKPEEIMARILLQMIGLCVTMINEVTIKNGSCDQSCDFLCQQLSHLLMYITHMFQSGTFRRVAASSIQCTQQPAQPFFYSVKEINDNFLLLGNSQPTLTLQWCNVLILLNFSDQAFWSEVVKTPRKYVMASSASDGQEQTDDVSSQSASRAQQRCNDEILRRGGLILFCDYACENLNDSEHLTWVLINHVRDLIELSEEPPIQDFISAIHRNSAASSLFIQAIHARWGDVRHPSLVQKTLKCLDAIHLSQSGALVTLLLDRFLLTHHLSVARTCDSIACRRLEILLSESPQERAQQLPLDDLDKLLTFMQGRRLTRKHVRLVSLLVKFRESMANNKPSPLMPEVHQFALGKDLTIDKESYMRLVQSQCLGPGPCGRQAVCPTTTKP</sequence>
<feature type="non-terminal residue" evidence="1">
    <location>
        <position position="789"/>
    </location>
</feature>
<accession>A0A9D4EX79</accession>
<evidence type="ECO:0000313" key="1">
    <source>
        <dbReference type="EMBL" id="KAH3787334.1"/>
    </source>
</evidence>
<keyword evidence="2" id="KW-1185">Reference proteome</keyword>
<gene>
    <name evidence="1" type="ORF">DPMN_165456</name>
</gene>